<dbReference type="Pfam" id="PF08212">
    <property type="entry name" value="Lipocalin_2"/>
    <property type="match status" value="1"/>
</dbReference>
<dbReference type="KEGG" id="soa:G3M56_000600"/>
<feature type="signal peptide" evidence="2">
    <location>
        <begin position="1"/>
        <end position="25"/>
    </location>
</feature>
<reference evidence="5 6" key="1">
    <citation type="submission" date="2020-12" db="EMBL/GenBank/DDBJ databases">
        <title>Sulforoseuscoccus oceanibium gen. nov., sp. nov., a representative of the phylum Verrucomicrobia with special cytoplasmic membrane, and proposal of Sulforoseuscoccusaceae fam. nov.</title>
        <authorList>
            <person name="Xi F."/>
        </authorList>
    </citation>
    <scope>NUCLEOTIDE SEQUENCE [LARGE SCALE GENOMIC DNA]</scope>
    <source>
        <strain evidence="5 6">T37</strain>
    </source>
</reference>
<gene>
    <name evidence="5" type="ORF">G3M56_000600</name>
</gene>
<evidence type="ECO:0000313" key="6">
    <source>
        <dbReference type="Proteomes" id="UP000475117"/>
    </source>
</evidence>
<dbReference type="EMBL" id="CP066776">
    <property type="protein sequence ID" value="QQL45121.1"/>
    <property type="molecule type" value="Genomic_DNA"/>
</dbReference>
<feature type="lipid moiety-binding region" description="N-palmitoyl cysteine" evidence="3">
    <location>
        <position position="27"/>
    </location>
</feature>
<keyword evidence="6" id="KW-1185">Reference proteome</keyword>
<keyword evidence="3" id="KW-0449">Lipoprotein</keyword>
<dbReference type="InterPro" id="IPR000566">
    <property type="entry name" value="Lipocln_cytosolic_FA-bd_dom"/>
</dbReference>
<accession>A0A6B3L9K2</accession>
<dbReference type="InterPro" id="IPR022271">
    <property type="entry name" value="Lipocalin_ApoD"/>
</dbReference>
<dbReference type="PROSITE" id="PS00213">
    <property type="entry name" value="LIPOCALIN"/>
    <property type="match status" value="1"/>
</dbReference>
<dbReference type="GO" id="GO:0006950">
    <property type="term" value="P:response to stress"/>
    <property type="evidence" value="ECO:0007669"/>
    <property type="project" value="UniProtKB-ARBA"/>
</dbReference>
<keyword evidence="3" id="KW-0564">Palmitate</keyword>
<comment type="similarity">
    <text evidence="1 2">Belongs to the calycin superfamily. Lipocalin family.</text>
</comment>
<evidence type="ECO:0000259" key="4">
    <source>
        <dbReference type="Pfam" id="PF08212"/>
    </source>
</evidence>
<feature type="domain" description="Lipocalin/cytosolic fatty-acid binding" evidence="4">
    <location>
        <begin position="43"/>
        <end position="182"/>
    </location>
</feature>
<dbReference type="InterPro" id="IPR022272">
    <property type="entry name" value="Lipocalin_CS"/>
</dbReference>
<sequence length="191" mass="21539">MKTAERKIKRLGVGLCALLAGVLLSGCGPEEEVEGPDPVTDFEVSRYMGKWYEIARLENRFERGLTEISAEYTLREDGSVKVLNRGFAKAKGKWKEAEGKALFIGDSDVADLKVSFFGPFYGGYRVFGLDQKGYQWAYITGPGRKYLWLLARSPKVSDARKKHFVETAKALGYDTDALVWVEHGEVKRLFR</sequence>
<organism evidence="5 6">
    <name type="scientific">Sulfuriroseicoccus oceanibius</name>
    <dbReference type="NCBI Taxonomy" id="2707525"/>
    <lineage>
        <taxon>Bacteria</taxon>
        <taxon>Pseudomonadati</taxon>
        <taxon>Verrucomicrobiota</taxon>
        <taxon>Verrucomicrobiia</taxon>
        <taxon>Verrucomicrobiales</taxon>
        <taxon>Verrucomicrobiaceae</taxon>
        <taxon>Sulfuriroseicoccus</taxon>
    </lineage>
</organism>
<feature type="lipid moiety-binding region" description="S-diacylglycerol cysteine" evidence="3">
    <location>
        <position position="27"/>
    </location>
</feature>
<name>A0A6B3L9K2_9BACT</name>
<dbReference type="PROSITE" id="PS51257">
    <property type="entry name" value="PROKAR_LIPOPROTEIN"/>
    <property type="match status" value="1"/>
</dbReference>
<dbReference type="PANTHER" id="PTHR10612:SF34">
    <property type="entry name" value="APOLIPOPROTEIN D"/>
    <property type="match status" value="1"/>
</dbReference>
<dbReference type="PRINTS" id="PR01171">
    <property type="entry name" value="BCTLIPOCALIN"/>
</dbReference>
<dbReference type="InterPro" id="IPR002446">
    <property type="entry name" value="Lipocalin_bac"/>
</dbReference>
<feature type="chain" id="PRO_5031678187" evidence="2">
    <location>
        <begin position="26"/>
        <end position="191"/>
    </location>
</feature>
<dbReference type="CDD" id="cd19438">
    <property type="entry name" value="lipocalin_Blc-like"/>
    <property type="match status" value="1"/>
</dbReference>
<dbReference type="InterPro" id="IPR047202">
    <property type="entry name" value="Lipocalin_Blc-like_dom"/>
</dbReference>
<keyword evidence="2" id="KW-0732">Signal</keyword>
<dbReference type="Proteomes" id="UP000475117">
    <property type="component" value="Chromosome"/>
</dbReference>
<evidence type="ECO:0000256" key="1">
    <source>
        <dbReference type="ARBA" id="ARBA00006889"/>
    </source>
</evidence>
<dbReference type="AlphaFoldDB" id="A0A6B3L9K2"/>
<evidence type="ECO:0000313" key="5">
    <source>
        <dbReference type="EMBL" id="QQL45121.1"/>
    </source>
</evidence>
<evidence type="ECO:0000256" key="2">
    <source>
        <dbReference type="PIRNR" id="PIRNR036893"/>
    </source>
</evidence>
<dbReference type="PANTHER" id="PTHR10612">
    <property type="entry name" value="APOLIPOPROTEIN D"/>
    <property type="match status" value="1"/>
</dbReference>
<dbReference type="Gene3D" id="2.40.128.20">
    <property type="match status" value="1"/>
</dbReference>
<proteinExistence type="inferred from homology"/>
<protein>
    <submittedName>
        <fullName evidence="5">Lipocalin family protein</fullName>
    </submittedName>
</protein>
<dbReference type="RefSeq" id="WP_164364976.1">
    <property type="nucleotide sequence ID" value="NZ_CP066776.1"/>
</dbReference>
<dbReference type="PIRSF" id="PIRSF036893">
    <property type="entry name" value="Lipocalin_ApoD"/>
    <property type="match status" value="1"/>
</dbReference>
<evidence type="ECO:0000256" key="3">
    <source>
        <dbReference type="PIRSR" id="PIRSR036893-52"/>
    </source>
</evidence>
<dbReference type="SUPFAM" id="SSF50814">
    <property type="entry name" value="Lipocalins"/>
    <property type="match status" value="1"/>
</dbReference>
<dbReference type="InterPro" id="IPR012674">
    <property type="entry name" value="Calycin"/>
</dbReference>